<dbReference type="AlphaFoldDB" id="A0A8I1A753"/>
<dbReference type="NCBIfam" id="TIGR02876">
    <property type="entry name" value="spore_yqfD"/>
    <property type="match status" value="1"/>
</dbReference>
<organism evidence="2 3">
    <name type="scientific">Thermoactinomyces intermedius</name>
    <dbReference type="NCBI Taxonomy" id="2024"/>
    <lineage>
        <taxon>Bacteria</taxon>
        <taxon>Bacillati</taxon>
        <taxon>Bacillota</taxon>
        <taxon>Bacilli</taxon>
        <taxon>Bacillales</taxon>
        <taxon>Thermoactinomycetaceae</taxon>
        <taxon>Thermoactinomyces</taxon>
    </lineage>
</organism>
<gene>
    <name evidence="2" type="primary">yqfD</name>
    <name evidence="2" type="ORF">I8U20_01600</name>
</gene>
<evidence type="ECO:0000313" key="3">
    <source>
        <dbReference type="Proteomes" id="UP000633619"/>
    </source>
</evidence>
<comment type="caution">
    <text evidence="2">The sequence shown here is derived from an EMBL/GenBank/DDBJ whole genome shotgun (WGS) entry which is preliminary data.</text>
</comment>
<evidence type="ECO:0000313" key="2">
    <source>
        <dbReference type="EMBL" id="MBH8594020.1"/>
    </source>
</evidence>
<keyword evidence="1" id="KW-0812">Transmembrane</keyword>
<keyword evidence="1" id="KW-0472">Membrane</keyword>
<dbReference type="Proteomes" id="UP000633619">
    <property type="component" value="Unassembled WGS sequence"/>
</dbReference>
<dbReference type="Pfam" id="PF06898">
    <property type="entry name" value="YqfD"/>
    <property type="match status" value="1"/>
</dbReference>
<evidence type="ECO:0000256" key="1">
    <source>
        <dbReference type="SAM" id="Phobius"/>
    </source>
</evidence>
<keyword evidence="1" id="KW-1133">Transmembrane helix</keyword>
<sequence>MSSNILPSNFKGKIECICEGEHLTSLINQAVQQGMELENIEWLDGHRLRLEVPLSEFLAFYRFARKSGSRVRIVKKEGLPFFLKRLKRRKFFVAGAVLFFVLILFFTSLVWNVKVEGTEKIPVQHVQALLKKEGVYPGQWKMRLPDREEVQYRLLSQLPQASWVGVRIEGTRVVVTVVEKKEKDPAGEPNRDAGPVHLVATKNALIYDLKVERGNPLVEVNDVVKEGQILVSGIYGDLNNSKSKKIVGAKGKVWGEVWYESSVEIPLERKRKVYTGHREKHVYPYLFSHVVKNPFHRKPPYSSTEVMDHFHFLKLGRWELPVGWVEQEELEMEWMKERLSVDEAVQEGLVHAKEDLLKKIGPDGRILGQKVLQKRQENGKVYLKVHFDVIENIAKIQPILQGE</sequence>
<dbReference type="RefSeq" id="WP_181730938.1">
    <property type="nucleotide sequence ID" value="NZ_JACEIR010000001.1"/>
</dbReference>
<dbReference type="EMBL" id="JAECVW010000001">
    <property type="protein sequence ID" value="MBH8594020.1"/>
    <property type="molecule type" value="Genomic_DNA"/>
</dbReference>
<reference evidence="2 3" key="1">
    <citation type="submission" date="2020-12" db="EMBL/GenBank/DDBJ databases">
        <title>WGS of Thermoactinomyces spp.</title>
        <authorList>
            <person name="Cheng K."/>
        </authorList>
    </citation>
    <scope>NUCLEOTIDE SEQUENCE [LARGE SCALE GENOMIC DNA]</scope>
    <source>
        <strain evidence="3">CICC 10671\DSM 43846</strain>
    </source>
</reference>
<dbReference type="InterPro" id="IPR010690">
    <property type="entry name" value="YqfD"/>
</dbReference>
<accession>A0A8I1A753</accession>
<protein>
    <submittedName>
        <fullName evidence="2">Sporulation protein YqfD</fullName>
    </submittedName>
</protein>
<proteinExistence type="predicted"/>
<dbReference type="PIRSF" id="PIRSF029895">
    <property type="entry name" value="SpoIV"/>
    <property type="match status" value="1"/>
</dbReference>
<name>A0A8I1A753_THEIN</name>
<keyword evidence="3" id="KW-1185">Reference proteome</keyword>
<feature type="transmembrane region" description="Helical" evidence="1">
    <location>
        <begin position="91"/>
        <end position="111"/>
    </location>
</feature>